<dbReference type="Gene3D" id="3.40.50.1110">
    <property type="entry name" value="SGNH hydrolase"/>
    <property type="match status" value="1"/>
</dbReference>
<evidence type="ECO:0000256" key="1">
    <source>
        <dbReference type="ARBA" id="ARBA00022801"/>
    </source>
</evidence>
<keyword evidence="1" id="KW-0378">Hydrolase</keyword>
<dbReference type="Pfam" id="PF00657">
    <property type="entry name" value="Lipase_GDSL"/>
    <property type="match status" value="1"/>
</dbReference>
<dbReference type="PANTHER" id="PTHR45648">
    <property type="entry name" value="GDSL LIPASE/ACYLHYDROLASE FAMILY PROTEIN (AFU_ORTHOLOGUE AFUA_4G14700)"/>
    <property type="match status" value="1"/>
</dbReference>
<dbReference type="Proteomes" id="UP000217763">
    <property type="component" value="Chromosome"/>
</dbReference>
<dbReference type="AlphaFoldDB" id="A0A291HU64"/>
<dbReference type="CDD" id="cd01846">
    <property type="entry name" value="fatty_acyltransferase_like"/>
    <property type="match status" value="1"/>
</dbReference>
<gene>
    <name evidence="2" type="ORF">AN401_18460</name>
</gene>
<organism evidence="2 3">
    <name type="scientific">Zobellella denitrificans</name>
    <dbReference type="NCBI Taxonomy" id="347534"/>
    <lineage>
        <taxon>Bacteria</taxon>
        <taxon>Pseudomonadati</taxon>
        <taxon>Pseudomonadota</taxon>
        <taxon>Gammaproteobacteria</taxon>
        <taxon>Aeromonadales</taxon>
        <taxon>Aeromonadaceae</taxon>
        <taxon>Zobellella</taxon>
    </lineage>
</organism>
<dbReference type="PANTHER" id="PTHR45648:SF22">
    <property type="entry name" value="GDSL LIPASE_ACYLHYDROLASE FAMILY PROTEIN (AFU_ORTHOLOGUE AFUA_4G14700)"/>
    <property type="match status" value="1"/>
</dbReference>
<dbReference type="KEGG" id="zdf:AN401_18460"/>
<dbReference type="InterPro" id="IPR001087">
    <property type="entry name" value="GDSL"/>
</dbReference>
<dbReference type="SUPFAM" id="SSF52266">
    <property type="entry name" value="SGNH hydrolase"/>
    <property type="match status" value="1"/>
</dbReference>
<dbReference type="GO" id="GO:0016788">
    <property type="term" value="F:hydrolase activity, acting on ester bonds"/>
    <property type="evidence" value="ECO:0007669"/>
    <property type="project" value="InterPro"/>
</dbReference>
<name>A0A291HU64_9GAMM</name>
<dbReference type="EMBL" id="CP012621">
    <property type="protein sequence ID" value="ATG75588.1"/>
    <property type="molecule type" value="Genomic_DNA"/>
</dbReference>
<sequence>MKLTMVKQWVLSVLVLALLMPAWATPVGVERIVAFGTSLSDPGNAFALTGQTSTPPYARLDPFLVPDAPYAKGGQHFSNGATWLEQFARPQGLAGSVRPALLGASAGAGNYAVGGARARDDGINASLPLLIELFLHDVDGVAPEDALYVVEMGANDVRDALLAALGGGDGGAVLAEALAIIGDGIGTLYAAGARRFLVLNTPDLALLPATRLLAGPADEVLVVASLLTGGFNDGLNGLLLGLATLPGIELRLLDVHQQVNALVTDPGSFGLREVEAACLTPKEPPFACLQPDEYLFWDGIHPTRAVHALLAHAAAGVLAVP</sequence>
<reference evidence="3" key="1">
    <citation type="submission" date="2015-09" db="EMBL/GenBank/DDBJ databases">
        <authorList>
            <person name="Shao Z."/>
            <person name="Wang L."/>
        </authorList>
    </citation>
    <scope>NUCLEOTIDE SEQUENCE [LARGE SCALE GENOMIC DNA]</scope>
    <source>
        <strain evidence="3">F13-1</strain>
    </source>
</reference>
<evidence type="ECO:0000313" key="2">
    <source>
        <dbReference type="EMBL" id="ATG75588.1"/>
    </source>
</evidence>
<protein>
    <submittedName>
        <fullName evidence="2">GDSL family lipase</fullName>
    </submittedName>
</protein>
<accession>A0A291HU64</accession>
<dbReference type="InterPro" id="IPR036514">
    <property type="entry name" value="SGNH_hydro_sf"/>
</dbReference>
<proteinExistence type="predicted"/>
<keyword evidence="3" id="KW-1185">Reference proteome</keyword>
<dbReference type="InterPro" id="IPR051058">
    <property type="entry name" value="GDSL_Est/Lipase"/>
</dbReference>
<evidence type="ECO:0000313" key="3">
    <source>
        <dbReference type="Proteomes" id="UP000217763"/>
    </source>
</evidence>